<dbReference type="Proteomes" id="UP001212997">
    <property type="component" value="Unassembled WGS sequence"/>
</dbReference>
<gene>
    <name evidence="3" type="ORF">NLI96_g9801</name>
</gene>
<dbReference type="Pfam" id="PF20149">
    <property type="entry name" value="DUF6532"/>
    <property type="match status" value="1"/>
</dbReference>
<accession>A0AAD5YAM7</accession>
<protein>
    <recommendedName>
        <fullName evidence="2">DUF6532 domain-containing protein</fullName>
    </recommendedName>
</protein>
<sequence>MGGDLGEDKSSKGKGKNSKGKGGAGCADAASEDWQKEVSKDSVFRATVMHYYGLLDDPWINNIYTTENLMPEVLQDMINSLYPEREFTVTNECLLAQNVRILLSDWRSYFFKCSDRIVTSVFTDPERNILQAIGEQFKSLDVPAVAALAHDSITNGTALYRHPDPNLELCKGPYQSQYILETYVASFQKKIEGSRLSDVYDSESFPFPFGALELATFAVHLAFSQFETGKYIHARFSKKTNMKLWSGHCTNIQHKLSNKDRSAFLKAVKRYQPRDIPAATPSNAFVTVPSINSRKSDSEESE</sequence>
<organism evidence="3 4">
    <name type="scientific">Meripilus lineatus</name>
    <dbReference type="NCBI Taxonomy" id="2056292"/>
    <lineage>
        <taxon>Eukaryota</taxon>
        <taxon>Fungi</taxon>
        <taxon>Dikarya</taxon>
        <taxon>Basidiomycota</taxon>
        <taxon>Agaricomycotina</taxon>
        <taxon>Agaricomycetes</taxon>
        <taxon>Polyporales</taxon>
        <taxon>Meripilaceae</taxon>
        <taxon>Meripilus</taxon>
    </lineage>
</organism>
<feature type="region of interest" description="Disordered" evidence="1">
    <location>
        <begin position="1"/>
        <end position="28"/>
    </location>
</feature>
<evidence type="ECO:0000256" key="1">
    <source>
        <dbReference type="SAM" id="MobiDB-lite"/>
    </source>
</evidence>
<feature type="domain" description="DUF6532" evidence="2">
    <location>
        <begin position="136"/>
        <end position="253"/>
    </location>
</feature>
<dbReference type="InterPro" id="IPR045341">
    <property type="entry name" value="DUF6532"/>
</dbReference>
<reference evidence="3" key="1">
    <citation type="submission" date="2022-07" db="EMBL/GenBank/DDBJ databases">
        <title>Genome Sequence of Physisporinus lineatus.</title>
        <authorList>
            <person name="Buettner E."/>
        </authorList>
    </citation>
    <scope>NUCLEOTIDE SEQUENCE</scope>
    <source>
        <strain evidence="3">VT162</strain>
    </source>
</reference>
<dbReference type="EMBL" id="JANAWD010000516">
    <property type="protein sequence ID" value="KAJ3478370.1"/>
    <property type="molecule type" value="Genomic_DNA"/>
</dbReference>
<evidence type="ECO:0000313" key="4">
    <source>
        <dbReference type="Proteomes" id="UP001212997"/>
    </source>
</evidence>
<keyword evidence="4" id="KW-1185">Reference proteome</keyword>
<name>A0AAD5YAM7_9APHY</name>
<feature type="compositionally biased region" description="Basic and acidic residues" evidence="1">
    <location>
        <begin position="1"/>
        <end position="11"/>
    </location>
</feature>
<comment type="caution">
    <text evidence="3">The sequence shown here is derived from an EMBL/GenBank/DDBJ whole genome shotgun (WGS) entry which is preliminary data.</text>
</comment>
<evidence type="ECO:0000259" key="2">
    <source>
        <dbReference type="Pfam" id="PF20149"/>
    </source>
</evidence>
<evidence type="ECO:0000313" key="3">
    <source>
        <dbReference type="EMBL" id="KAJ3478370.1"/>
    </source>
</evidence>
<dbReference type="AlphaFoldDB" id="A0AAD5YAM7"/>
<proteinExistence type="predicted"/>